<evidence type="ECO:0000256" key="1">
    <source>
        <dbReference type="ARBA" id="ARBA00004613"/>
    </source>
</evidence>
<evidence type="ECO:0000259" key="7">
    <source>
        <dbReference type="Pfam" id="PF12256"/>
    </source>
</evidence>
<dbReference type="Proteomes" id="UP000430634">
    <property type="component" value="Unassembled WGS sequence"/>
</dbReference>
<dbReference type="NCBIfam" id="TIGR03696">
    <property type="entry name" value="Rhs_assc_core"/>
    <property type="match status" value="1"/>
</dbReference>
<dbReference type="Pfam" id="PF12255">
    <property type="entry name" value="TcdB_toxin_midC"/>
    <property type="match status" value="1"/>
</dbReference>
<organism evidence="8 9">
    <name type="scientific">Pseudoduganella buxea</name>
    <dbReference type="NCBI Taxonomy" id="1949069"/>
    <lineage>
        <taxon>Bacteria</taxon>
        <taxon>Pseudomonadati</taxon>
        <taxon>Pseudomonadota</taxon>
        <taxon>Betaproteobacteria</taxon>
        <taxon>Burkholderiales</taxon>
        <taxon>Oxalobacteraceae</taxon>
        <taxon>Telluria group</taxon>
        <taxon>Pseudoduganella</taxon>
    </lineage>
</organism>
<dbReference type="Pfam" id="PF03534">
    <property type="entry name" value="SpvB"/>
    <property type="match status" value="1"/>
</dbReference>
<dbReference type="InterPro" id="IPR022044">
    <property type="entry name" value="TcdB_toxin_mid/C"/>
</dbReference>
<comment type="caution">
    <text evidence="8">The sequence shown here is derived from an EMBL/GenBank/DDBJ whole genome shotgun (WGS) entry which is preliminary data.</text>
</comment>
<evidence type="ECO:0000313" key="8">
    <source>
        <dbReference type="EMBL" id="MTV51708.1"/>
    </source>
</evidence>
<keyword evidence="5" id="KW-0812">Transmembrane</keyword>
<feature type="region of interest" description="Disordered" evidence="4">
    <location>
        <begin position="2452"/>
        <end position="2478"/>
    </location>
</feature>
<dbReference type="GO" id="GO:0005576">
    <property type="term" value="C:extracellular region"/>
    <property type="evidence" value="ECO:0007669"/>
    <property type="project" value="UniProtKB-SubCell"/>
</dbReference>
<feature type="non-terminal residue" evidence="8">
    <location>
        <position position="2478"/>
    </location>
</feature>
<dbReference type="GO" id="GO:0005737">
    <property type="term" value="C:cytoplasm"/>
    <property type="evidence" value="ECO:0007669"/>
    <property type="project" value="InterPro"/>
</dbReference>
<dbReference type="PANTHER" id="PTHR32305">
    <property type="match status" value="1"/>
</dbReference>
<keyword evidence="2" id="KW-0964">Secreted</keyword>
<evidence type="ECO:0000256" key="2">
    <source>
        <dbReference type="ARBA" id="ARBA00022525"/>
    </source>
</evidence>
<feature type="domain" description="Insecticide toxin TcdB middle/C-terminal" evidence="6">
    <location>
        <begin position="955"/>
        <end position="1106"/>
    </location>
</feature>
<proteinExistence type="predicted"/>
<evidence type="ECO:0000256" key="3">
    <source>
        <dbReference type="ARBA" id="ARBA00023026"/>
    </source>
</evidence>
<dbReference type="Gene3D" id="2.180.10.10">
    <property type="entry name" value="RHS repeat-associated core"/>
    <property type="match status" value="1"/>
</dbReference>
<dbReference type="InterPro" id="IPR028994">
    <property type="entry name" value="Integrin_alpha_N"/>
</dbReference>
<feature type="domain" description="Insecticide toxin TcdB middle/N-terminal" evidence="7">
    <location>
        <begin position="730"/>
        <end position="866"/>
    </location>
</feature>
<evidence type="ECO:0000256" key="4">
    <source>
        <dbReference type="SAM" id="MobiDB-lite"/>
    </source>
</evidence>
<keyword evidence="3" id="KW-0843">Virulence</keyword>
<keyword evidence="5" id="KW-1133">Transmembrane helix</keyword>
<dbReference type="PANTHER" id="PTHR32305:SF15">
    <property type="entry name" value="PROTEIN RHSA-RELATED"/>
    <property type="match status" value="1"/>
</dbReference>
<dbReference type="Pfam" id="PF12256">
    <property type="entry name" value="TcdB_toxin_midN"/>
    <property type="match status" value="1"/>
</dbReference>
<feature type="transmembrane region" description="Helical" evidence="5">
    <location>
        <begin position="2425"/>
        <end position="2447"/>
    </location>
</feature>
<dbReference type="SUPFAM" id="SSF69318">
    <property type="entry name" value="Integrin alpha N-terminal domain"/>
    <property type="match status" value="1"/>
</dbReference>
<reference evidence="8 9" key="1">
    <citation type="submission" date="2019-11" db="EMBL/GenBank/DDBJ databases">
        <title>Type strains purchased from KCTC, JCM and DSMZ.</title>
        <authorList>
            <person name="Lu H."/>
        </authorList>
    </citation>
    <scope>NUCLEOTIDE SEQUENCE [LARGE SCALE GENOMIC DNA]</scope>
    <source>
        <strain evidence="8 9">KCTC 52429</strain>
    </source>
</reference>
<dbReference type="RefSeq" id="WP_170299901.1">
    <property type="nucleotide sequence ID" value="NZ_WNKZ01000004.1"/>
</dbReference>
<dbReference type="EMBL" id="WNKZ01000004">
    <property type="protein sequence ID" value="MTV51708.1"/>
    <property type="molecule type" value="Genomic_DNA"/>
</dbReference>
<dbReference type="InterPro" id="IPR022045">
    <property type="entry name" value="TcdB_toxin_mid/N"/>
</dbReference>
<dbReference type="InterPro" id="IPR022385">
    <property type="entry name" value="Rhs_assc_core"/>
</dbReference>
<comment type="subcellular location">
    <subcellularLocation>
        <location evidence="1">Secreted</location>
    </subcellularLocation>
</comment>
<dbReference type="InterPro" id="IPR050708">
    <property type="entry name" value="T6SS_VgrG/RHS"/>
</dbReference>
<name>A0A6I3SRI2_9BURK</name>
<evidence type="ECO:0000259" key="6">
    <source>
        <dbReference type="Pfam" id="PF12255"/>
    </source>
</evidence>
<feature type="compositionally biased region" description="Low complexity" evidence="4">
    <location>
        <begin position="7"/>
        <end position="37"/>
    </location>
</feature>
<gene>
    <name evidence="8" type="ORF">GM672_03060</name>
</gene>
<protein>
    <submittedName>
        <fullName evidence="8">Toxin</fullName>
    </submittedName>
</protein>
<dbReference type="InterPro" id="IPR003284">
    <property type="entry name" value="Sal_SpvB"/>
</dbReference>
<feature type="region of interest" description="Disordered" evidence="4">
    <location>
        <begin position="1"/>
        <end position="38"/>
    </location>
</feature>
<evidence type="ECO:0000313" key="9">
    <source>
        <dbReference type="Proteomes" id="UP000430634"/>
    </source>
</evidence>
<dbReference type="PRINTS" id="PR01341">
    <property type="entry name" value="SALSPVBPROT"/>
</dbReference>
<sequence>MRPVRPADPGSGPSSSTGASSRSDGSSNARASSNAGAIPGIALPKGGGAIRGVGETFSANPVTGSASVSVPLGLSPGRGGFGPALALSYDSGNGNGPFGFGWNLSQAAIRRKTDQGLPRYLDDDTYLLSEAEDLVPVYRQDADGSWVAVHPGHTRDPVEHWVRDGEGRLLPHEDVIDGHVVRRYRPRIEGPFARIERWSRAGHPGDVHWRSITPANVASIYGRDAESRIADPLDPTRVYAWLLCETRDDRGNGIWYRYKAEDGAGIDMAAPHQRNRGAAGDVRRGANRYLKRILYGNRVPLLDAAGQRPRQLTPAQWQGAGWMFEAVFDYGEHAVTLPLPAESHAWTLRADPFSSYRAGFEIRTARLCRRVLMFHHFDGEAGVGADCLVRSTDFAYSADIDPFDVRNPVYAFLQAVTQTGYRRTGATYAARALPPVEFTYTQAQVGTTVEAVDDSGSANLPVGLDGRVYQWTDLHGEGIPGIVTEQAGAWHYSRNLGPLGQGASFAPARTLGTQPNAALQAGAAFMDLAGDGLPDLVLMEGASPGLYEHDEAFGWQPFRPFDAILGRSLADPNVRLIDLDGDGHADLLVTEGDAMVWHAGLAEAGFGPAQRIALALDEEHGPRVVFADVEESIHLADLSGDGLADIVRIRNGEICYWPNLGHGRFGARVTMDHAPRFDHPDQFDRRRLLLADIDGSGTTDLIYLHREGVRLYFNQSGNGWSLPRTLAAFPAIDSATDVAAVDLLGNGTACLVWSSPLAGAARRPMQYVALVGDRKPHLLTGIDNNRGAQTQVRYAPSTRFYLQDQRDGKPWVTRLPFPVHVVEQVDTIDHIGRNRFVTRYAYHHGHYDGAEREFRGFGMVEQWDTASMAALADGGAPAANLDPAMHVPPVRTCTWFHTGAYLGGHVSDYFAGLVDGRDRGEYFREPGLTDAEARELLLPDTVLPPGLSMDEEREACRALKGRMLRQEVYAEDGQPADPASVLRAAVPYTVVESNYVLRRLQPRGANRNAVFSSHAGETITFHYERDGADPRVEHALTLELDDVGNVLKSASVACARRATLRTVDGAGVMRTGPNPALAALHPADRARQATALLTYTETAFTGAINLADTWRQPAPCDTARYELTGYTGTGAAGRVQPVDLVEPDPARPGRLRHRYTGEVGYEAAPIAGRCRRLLERTRTLYRRDDLAALLPLGQAGALGLPGETYQLALTRTMLDAAFQRPRTSGVPEVLLPAPDLVLPGSGGYVRGATLKGDGRFPAADADDHWWAPSGLAFYSTGVADSPAAELAQARAHFFLPRRERDPFGNHGFADHDVHDLLLREKRDGLGNRIAADEIDYRVLQPRMVSDPNGNRAAVAFDLLGQVTGTAVMGKPAPAPAEGDTLAGFAADLDAVQEAVFFDAADPRAVAPGLLAGATTRLVYDLERFRRSRLAHPLDPAAWLPPAVATIERETHVHALAPGGTTRVRIGIAYADGQGREIQRKAQAEPGPVAPDGPTVATRWVGTGWTIFNNKGLPVRQYEPFFSATHGFEFAHATGVSAVLFYDPVQRVVATLRPDHSFEKQLIRAWEHAHYDANDTCAPRAAQTGDPRTDRDIGGYVAPYFAALGPAGAAWQTWHARRIGGALGPRERDAALRAAAHADTPTTMCFDVLGRPFLTLARNRVACAGHDLDGQEETLALRAELDIQGNERAVRDCIVQAGDPLGRVVVRQVFDMLGRQLVRASMDAGWRWQLDDVAGQPIRTWDSRGHDVTLLYDVLRRPIGQRVRGTSTASDPRTLGRDILFDVVEYGESVPGAADLNLRTRVFRHFDGAGVSVNARLDSDGDPVEAFDFKGNPLCTTRRLASDYRAIPDWQGEVALEVEAFEAAARFDALNRCIQSVAPHSDRPHARRHVIQHGFNEAGLLERVDVWLERGAEPAAPIDPLGDAPSAVGIANIDYDARGRRARIDYKNGASTTYRYDPDTFRLVQLYTRRGAAFDGDCDNPAPPPATVAAPETPPPALPCGLRNLHYTYDAAGNLTHIRDDAQQSVYFRNRRVEPSSDFVHDALYRLIQASGREHLGMAGAPTSPGHGNTFHTRLDHPGDGNALGTYIERYVYDGVGNFLAMQHRGSDPVHAGWTRAYGYEEQSLLEPASAGPSKTGNRLTRTVLNPNGAAPPSIEAYGHDGDGNLARMPHLGGGLPGANLLWDFGSRLHGVLLGGGGAAWYAYAASGERMRKVWEKAPGLTEERIYLGGFELFRTHAGPVGPAPVLERETLHVDAGGQRVALVELRTVDTAGSDAAPARLMRYQLGNHIGSASLELDQLAQVIAYEEYAPYGSTTYQAVRSQAETPRRYRYTGKERDEESGLYYHGSRYYAAALGRWTACDPAGLVDGTNLYAYVRCQPMQLVDNSGQDAAAVADFGRQMATAGGGATLGLLADDLTVIGAVDDVLIPAAIVVGVVGLAIWGGGALFRGRPPPTVPLPEWNPPAPPQAPPAPPPTAPP</sequence>
<accession>A0A6I3SRI2</accession>
<evidence type="ECO:0000256" key="5">
    <source>
        <dbReference type="SAM" id="Phobius"/>
    </source>
</evidence>
<keyword evidence="5" id="KW-0472">Membrane</keyword>